<evidence type="ECO:0000313" key="2">
    <source>
        <dbReference type="Proteomes" id="UP001596004"/>
    </source>
</evidence>
<reference evidence="2" key="1">
    <citation type="journal article" date="2019" name="Int. J. Syst. Evol. Microbiol.">
        <title>The Global Catalogue of Microorganisms (GCM) 10K type strain sequencing project: providing services to taxonomists for standard genome sequencing and annotation.</title>
        <authorList>
            <consortium name="The Broad Institute Genomics Platform"/>
            <consortium name="The Broad Institute Genome Sequencing Center for Infectious Disease"/>
            <person name="Wu L."/>
            <person name="Ma J."/>
        </authorList>
    </citation>
    <scope>NUCLEOTIDE SEQUENCE [LARGE SCALE GENOMIC DNA]</scope>
    <source>
        <strain evidence="2">CGMCC 4.7132</strain>
    </source>
</reference>
<dbReference type="EMBL" id="JBHSFP010000003">
    <property type="protein sequence ID" value="MFC4530452.1"/>
    <property type="molecule type" value="Genomic_DNA"/>
</dbReference>
<name>A0ABV9CC66_9ACTN</name>
<dbReference type="Proteomes" id="UP001596004">
    <property type="component" value="Unassembled WGS sequence"/>
</dbReference>
<protein>
    <recommendedName>
        <fullName evidence="3">HTH cro/C1-type domain-containing protein</fullName>
    </recommendedName>
</protein>
<comment type="caution">
    <text evidence="1">The sequence shown here is derived from an EMBL/GenBank/DDBJ whole genome shotgun (WGS) entry which is preliminary data.</text>
</comment>
<evidence type="ECO:0008006" key="3">
    <source>
        <dbReference type="Google" id="ProtNLM"/>
    </source>
</evidence>
<dbReference type="RefSeq" id="WP_380838297.1">
    <property type="nucleotide sequence ID" value="NZ_JBHSFP010000003.1"/>
</dbReference>
<organism evidence="1 2">
    <name type="scientific">Sphaerisporangium dianthi</name>
    <dbReference type="NCBI Taxonomy" id="1436120"/>
    <lineage>
        <taxon>Bacteria</taxon>
        <taxon>Bacillati</taxon>
        <taxon>Actinomycetota</taxon>
        <taxon>Actinomycetes</taxon>
        <taxon>Streptosporangiales</taxon>
        <taxon>Streptosporangiaceae</taxon>
        <taxon>Sphaerisporangium</taxon>
    </lineage>
</organism>
<gene>
    <name evidence="1" type="ORF">ACFO60_06735</name>
</gene>
<proteinExistence type="predicted"/>
<evidence type="ECO:0000313" key="1">
    <source>
        <dbReference type="EMBL" id="MFC4530452.1"/>
    </source>
</evidence>
<keyword evidence="2" id="KW-1185">Reference proteome</keyword>
<sequence>MNVEDQDPRQAFFEAIREVYRLAGRPSYRTLAENTGIASATIGNLLNGVGTPRWSTIAPFVEICDPGDVTGHVDLRAWRLRYLETFEDLAPAGEPAADTSHQLMRLSSQLHAITDGQDPILELLVRSRVAEFADEVAAWDRDGIVLSRPSSHARLVDHYRHSSTIQAVTTPGFISIWDTAQGKELEKACARPDCTCVRIFRYSTAAEANAQRTMMGRHADLGIEVLVLIEAEIPDIERGVPTDLGMIRDYAVIDGKSIVQSVEDASGDTIADRWFLNDTRRTLPYLAHIESMRRHAQPFARFASRGPDRR</sequence>
<accession>A0ABV9CC66</accession>